<evidence type="ECO:0000313" key="1">
    <source>
        <dbReference type="EMBL" id="KAB0585152.1"/>
    </source>
</evidence>
<keyword evidence="2" id="KW-1185">Reference proteome</keyword>
<accession>A0A643FI83</accession>
<dbReference type="AlphaFoldDB" id="A0A643FI83"/>
<gene>
    <name evidence="1" type="ORF">F7Q92_01285</name>
</gene>
<proteinExistence type="predicted"/>
<name>A0A643FI83_IDEDE</name>
<comment type="caution">
    <text evidence="1">The sequence shown here is derived from an EMBL/GenBank/DDBJ whole genome shotgun (WGS) entry which is preliminary data.</text>
</comment>
<reference evidence="1 2" key="1">
    <citation type="submission" date="2019-09" db="EMBL/GenBank/DDBJ databases">
        <title>Draft genome sequences of 48 bacterial type strains from the CCUG.</title>
        <authorList>
            <person name="Tunovic T."/>
            <person name="Pineiro-Iglesias B."/>
            <person name="Unosson C."/>
            <person name="Inganas E."/>
            <person name="Ohlen M."/>
            <person name="Cardew S."/>
            <person name="Jensie-Markopoulos S."/>
            <person name="Salva-Serra F."/>
            <person name="Jaen-Luchoro D."/>
            <person name="Karlsson R."/>
            <person name="Svensson-Stadler L."/>
            <person name="Chun J."/>
            <person name="Moore E."/>
        </authorList>
    </citation>
    <scope>NUCLEOTIDE SEQUENCE [LARGE SCALE GENOMIC DNA]</scope>
    <source>
        <strain evidence="1 2">CCUG 30977</strain>
    </source>
</reference>
<protein>
    <recommendedName>
        <fullName evidence="3">DUF721 domain-containing protein</fullName>
    </recommendedName>
</protein>
<dbReference type="EMBL" id="VZPB01000002">
    <property type="protein sequence ID" value="KAB0585152.1"/>
    <property type="molecule type" value="Genomic_DNA"/>
</dbReference>
<dbReference type="Proteomes" id="UP000430120">
    <property type="component" value="Unassembled WGS sequence"/>
</dbReference>
<dbReference type="RefSeq" id="WP_151122137.1">
    <property type="nucleotide sequence ID" value="NZ_CP088081.1"/>
</dbReference>
<organism evidence="1 2">
    <name type="scientific">Ideonella dechloratans</name>
    <dbReference type="NCBI Taxonomy" id="36863"/>
    <lineage>
        <taxon>Bacteria</taxon>
        <taxon>Pseudomonadati</taxon>
        <taxon>Pseudomonadota</taxon>
        <taxon>Betaproteobacteria</taxon>
        <taxon>Burkholderiales</taxon>
        <taxon>Sphaerotilaceae</taxon>
        <taxon>Ideonella</taxon>
    </lineage>
</organism>
<dbReference type="OrthoDB" id="9155022at2"/>
<evidence type="ECO:0000313" key="2">
    <source>
        <dbReference type="Proteomes" id="UP000430120"/>
    </source>
</evidence>
<evidence type="ECO:0008006" key="3">
    <source>
        <dbReference type="Google" id="ProtNLM"/>
    </source>
</evidence>
<sequence length="106" mass="11858">MTPPPKQQAHTRPLSEALGANAMLGNLLERLRESEARLRCVRQVLPPAMRAHVRGGVLDEEGWNLLVPNSAVAAKLRQCLPLIEQVLLEDGWRRVALRVKVQAPER</sequence>